<comment type="caution">
    <text evidence="1">The sequence shown here is derived from an EMBL/GenBank/DDBJ whole genome shotgun (WGS) entry which is preliminary data.</text>
</comment>
<dbReference type="STRING" id="313594.PI23P_03812"/>
<name>A4BX99_9FLAO</name>
<dbReference type="Proteomes" id="UP000003053">
    <property type="component" value="Unassembled WGS sequence"/>
</dbReference>
<organism evidence="1 2">
    <name type="scientific">Polaribacter irgensii 23-P</name>
    <dbReference type="NCBI Taxonomy" id="313594"/>
    <lineage>
        <taxon>Bacteria</taxon>
        <taxon>Pseudomonadati</taxon>
        <taxon>Bacteroidota</taxon>
        <taxon>Flavobacteriia</taxon>
        <taxon>Flavobacteriales</taxon>
        <taxon>Flavobacteriaceae</taxon>
    </lineage>
</organism>
<dbReference type="OrthoDB" id="1365577at2"/>
<protein>
    <submittedName>
        <fullName evidence="1">Uncharacterized protein</fullName>
    </submittedName>
</protein>
<dbReference type="eggNOG" id="COG2442">
    <property type="taxonomic scope" value="Bacteria"/>
</dbReference>
<proteinExistence type="predicted"/>
<evidence type="ECO:0000313" key="2">
    <source>
        <dbReference type="Proteomes" id="UP000003053"/>
    </source>
</evidence>
<keyword evidence="2" id="KW-1185">Reference proteome</keyword>
<dbReference type="RefSeq" id="WP_004569388.1">
    <property type="nucleotide sequence ID" value="NZ_CH724148.1"/>
</dbReference>
<gene>
    <name evidence="1" type="ORF">PI23P_03812</name>
</gene>
<evidence type="ECO:0000313" key="1">
    <source>
        <dbReference type="EMBL" id="EAR13590.1"/>
    </source>
</evidence>
<reference evidence="1 2" key="1">
    <citation type="submission" date="2006-02" db="EMBL/GenBank/DDBJ databases">
        <authorList>
            <person name="Murray A."/>
            <person name="Staley J."/>
            <person name="Ferriera S."/>
            <person name="Johnson J."/>
            <person name="Kravitz S."/>
            <person name="Halpern A."/>
            <person name="Remington K."/>
            <person name="Beeson K."/>
            <person name="Tran B."/>
            <person name="Rogers Y.-H."/>
            <person name="Friedman R."/>
            <person name="Venter J.C."/>
        </authorList>
    </citation>
    <scope>NUCLEOTIDE SEQUENCE [LARGE SCALE GENOMIC DNA]</scope>
    <source>
        <strain evidence="1 2">23-P</strain>
    </source>
</reference>
<dbReference type="HOGENOM" id="CLU_163306_0_0_10"/>
<dbReference type="AlphaFoldDB" id="A4BX99"/>
<dbReference type="EMBL" id="AAOG01000001">
    <property type="protein sequence ID" value="EAR13590.1"/>
    <property type="molecule type" value="Genomic_DNA"/>
</dbReference>
<accession>A4BX99</accession>
<sequence length="85" mass="10123">MNYFTQVWDEERDDEYASWGTSTWYFETNHTDLVLKQITVYQNGKTVKYTEEKQEDEFGGLCEGPLTIDDCDGEIISKEDFYLLW</sequence>